<dbReference type="Pfam" id="PF18966">
    <property type="entry name" value="Lipoprotein_23"/>
    <property type="match status" value="1"/>
</dbReference>
<protein>
    <recommendedName>
        <fullName evidence="4">Lipoprotein</fullName>
    </recommendedName>
</protein>
<organism evidence="2 3">
    <name type="scientific">Micromonospora haikouensis</name>
    <dbReference type="NCBI Taxonomy" id="686309"/>
    <lineage>
        <taxon>Bacteria</taxon>
        <taxon>Bacillati</taxon>
        <taxon>Actinomycetota</taxon>
        <taxon>Actinomycetes</taxon>
        <taxon>Micromonosporales</taxon>
        <taxon>Micromonosporaceae</taxon>
        <taxon>Micromonospora</taxon>
    </lineage>
</organism>
<dbReference type="EMBL" id="JXSX01000003">
    <property type="protein sequence ID" value="KIR60689.1"/>
    <property type="molecule type" value="Genomic_DNA"/>
</dbReference>
<reference evidence="2 3" key="1">
    <citation type="submission" date="2015-01" db="EMBL/GenBank/DDBJ databases">
        <title>Sequencing and annotation of Micromonospora carbonacea strain JXNU-1 genome.</title>
        <authorList>
            <person name="Long Z."/>
            <person name="Huang Y."/>
            <person name="Jiang Y."/>
        </authorList>
    </citation>
    <scope>NUCLEOTIDE SEQUENCE [LARGE SCALE GENOMIC DNA]</scope>
    <source>
        <strain evidence="2 3">JXNU-1</strain>
    </source>
</reference>
<evidence type="ECO:0008006" key="4">
    <source>
        <dbReference type="Google" id="ProtNLM"/>
    </source>
</evidence>
<dbReference type="AlphaFoldDB" id="A0A0D0WPF8"/>
<dbReference type="InterPro" id="IPR044058">
    <property type="entry name" value="Lipoprotein_23"/>
</dbReference>
<accession>A0A0D0WPF8</accession>
<feature type="chain" id="PRO_5038441660" description="Lipoprotein" evidence="1">
    <location>
        <begin position="26"/>
        <end position="211"/>
    </location>
</feature>
<name>A0A0D0WPF8_9ACTN</name>
<feature type="signal peptide" evidence="1">
    <location>
        <begin position="1"/>
        <end position="25"/>
    </location>
</feature>
<dbReference type="Proteomes" id="UP000032254">
    <property type="component" value="Unassembled WGS sequence"/>
</dbReference>
<proteinExistence type="predicted"/>
<evidence type="ECO:0000313" key="3">
    <source>
        <dbReference type="Proteomes" id="UP000032254"/>
    </source>
</evidence>
<keyword evidence="1" id="KW-0732">Signal</keyword>
<keyword evidence="3" id="KW-1185">Reference proteome</keyword>
<gene>
    <name evidence="2" type="ORF">TK50_22695</name>
</gene>
<dbReference type="PATRIC" id="fig|47853.6.peg.4749"/>
<sequence>MRAVLRRIGAALLAVLCTVPAAGCADEGTRAATSPGPSPVVTGPPWYDEVAPAEAALTVGVPGSPCELPVTFSLPTGWTPEAVAEEATITLGGARLRCEVDAKPAGSVGFLRVWAADGSTGDGRATLEGFLADYGRVSEIEYRRVRRGPLDLVEATFLQRSEFSGPNRQRALVADTPAGGPVLLTLGGMDTDEFEDMFPAYQLATRTFQVN</sequence>
<comment type="caution">
    <text evidence="2">The sequence shown here is derived from an EMBL/GenBank/DDBJ whole genome shotgun (WGS) entry which is preliminary data.</text>
</comment>
<evidence type="ECO:0000256" key="1">
    <source>
        <dbReference type="SAM" id="SignalP"/>
    </source>
</evidence>
<evidence type="ECO:0000313" key="2">
    <source>
        <dbReference type="EMBL" id="KIR60689.1"/>
    </source>
</evidence>